<name>A0A177BA49_9BILA</name>
<dbReference type="InterPro" id="IPR013087">
    <property type="entry name" value="Znf_C2H2_type"/>
</dbReference>
<dbReference type="GO" id="GO:0009913">
    <property type="term" value="P:epidermal cell differentiation"/>
    <property type="evidence" value="ECO:0007669"/>
    <property type="project" value="TreeGrafter"/>
</dbReference>
<dbReference type="PROSITE" id="PS00028">
    <property type="entry name" value="ZINC_FINGER_C2H2_1"/>
    <property type="match status" value="3"/>
</dbReference>
<comment type="caution">
    <text evidence="10">The sequence shown here is derived from an EMBL/GenBank/DDBJ whole genome shotgun (WGS) entry which is preliminary data.</text>
</comment>
<dbReference type="PANTHER" id="PTHR10032:SF271">
    <property type="entry name" value="RH12261P-RELATED"/>
    <property type="match status" value="1"/>
</dbReference>
<dbReference type="EMBL" id="LWCA01000073">
    <property type="protein sequence ID" value="OAF71189.1"/>
    <property type="molecule type" value="Genomic_DNA"/>
</dbReference>
<evidence type="ECO:0000256" key="6">
    <source>
        <dbReference type="ARBA" id="ARBA00023242"/>
    </source>
</evidence>
<dbReference type="InterPro" id="IPR027756">
    <property type="entry name" value="Ovo-like"/>
</dbReference>
<dbReference type="Proteomes" id="UP000078046">
    <property type="component" value="Unassembled WGS sequence"/>
</dbReference>
<dbReference type="PANTHER" id="PTHR10032">
    <property type="entry name" value="ZINC FINGER PROTEIN WITH KRAB AND SCAN DOMAINS"/>
    <property type="match status" value="1"/>
</dbReference>
<feature type="domain" description="C2H2-type" evidence="9">
    <location>
        <begin position="334"/>
        <end position="359"/>
    </location>
</feature>
<keyword evidence="3" id="KW-0677">Repeat</keyword>
<keyword evidence="4 7" id="KW-0863">Zinc-finger</keyword>
<dbReference type="Gene3D" id="3.30.160.60">
    <property type="entry name" value="Classic Zinc Finger"/>
    <property type="match status" value="2"/>
</dbReference>
<protein>
    <recommendedName>
        <fullName evidence="9">C2H2-type domain-containing protein</fullName>
    </recommendedName>
</protein>
<dbReference type="SUPFAM" id="SSF57667">
    <property type="entry name" value="beta-beta-alpha zinc fingers"/>
    <property type="match status" value="2"/>
</dbReference>
<keyword evidence="6" id="KW-0539">Nucleus</keyword>
<feature type="domain" description="C2H2-type" evidence="9">
    <location>
        <begin position="306"/>
        <end position="333"/>
    </location>
</feature>
<sequence length="399" mass="46256">MHLPHKNINTPFTIESILISTDPMNKNSGNDSGHVTESDKTSSKSSSPIPKKVKIQNEKNSTKKTILQSEINKNFFILNLINKSNKTEKTKRKTITSINAHNFIGRSLNWKISPLNFTPSKFSNKTYKNEINQTIQYKLPYPIPIKNYNSTLKIESDSTIALLPYSTNFFGTPINFSAHSSFKHHQNISENKHKNFSIYYKRAIEIVRGLYTANEQDLLTNGPLDMNNIQNDIVNALIEIHGENSIVSVNGGYGFKNPIFDQLNAYRRNNIIIEKDYYFCKICTKKFKMVKLLYRHLNSHSAIKKFICSICFKGFNDTFDLKRHTRIHTGIRPFQCNEIDCNKQFSQRCSLEAHQIKIHGIKSAYMHKQRRNKMFICEICGETTYHHKDSQKHKQSHKK</sequence>
<dbReference type="OrthoDB" id="6508643at2759"/>
<keyword evidence="2" id="KW-0479">Metal-binding</keyword>
<evidence type="ECO:0000313" key="11">
    <source>
        <dbReference type="Proteomes" id="UP000078046"/>
    </source>
</evidence>
<organism evidence="10 11">
    <name type="scientific">Intoshia linei</name>
    <dbReference type="NCBI Taxonomy" id="1819745"/>
    <lineage>
        <taxon>Eukaryota</taxon>
        <taxon>Metazoa</taxon>
        <taxon>Spiralia</taxon>
        <taxon>Lophotrochozoa</taxon>
        <taxon>Mesozoa</taxon>
        <taxon>Orthonectida</taxon>
        <taxon>Rhopaluridae</taxon>
        <taxon>Intoshia</taxon>
    </lineage>
</organism>
<evidence type="ECO:0000256" key="8">
    <source>
        <dbReference type="SAM" id="MobiDB-lite"/>
    </source>
</evidence>
<evidence type="ECO:0000256" key="2">
    <source>
        <dbReference type="ARBA" id="ARBA00022723"/>
    </source>
</evidence>
<dbReference type="GO" id="GO:0000978">
    <property type="term" value="F:RNA polymerase II cis-regulatory region sequence-specific DNA binding"/>
    <property type="evidence" value="ECO:0007669"/>
    <property type="project" value="TreeGrafter"/>
</dbReference>
<dbReference type="GO" id="GO:0008270">
    <property type="term" value="F:zinc ion binding"/>
    <property type="evidence" value="ECO:0007669"/>
    <property type="project" value="UniProtKB-KW"/>
</dbReference>
<evidence type="ECO:0000256" key="4">
    <source>
        <dbReference type="ARBA" id="ARBA00022771"/>
    </source>
</evidence>
<dbReference type="GO" id="GO:0000981">
    <property type="term" value="F:DNA-binding transcription factor activity, RNA polymerase II-specific"/>
    <property type="evidence" value="ECO:0007669"/>
    <property type="project" value="TreeGrafter"/>
</dbReference>
<keyword evidence="5" id="KW-0862">Zinc</keyword>
<evidence type="ECO:0000256" key="5">
    <source>
        <dbReference type="ARBA" id="ARBA00022833"/>
    </source>
</evidence>
<feature type="domain" description="C2H2-type" evidence="9">
    <location>
        <begin position="278"/>
        <end position="305"/>
    </location>
</feature>
<dbReference type="GO" id="GO:0005634">
    <property type="term" value="C:nucleus"/>
    <property type="evidence" value="ECO:0007669"/>
    <property type="project" value="UniProtKB-SubCell"/>
</dbReference>
<gene>
    <name evidence="10" type="ORF">A3Q56_01077</name>
</gene>
<accession>A0A177BA49</accession>
<evidence type="ECO:0000259" key="9">
    <source>
        <dbReference type="PROSITE" id="PS50157"/>
    </source>
</evidence>
<feature type="region of interest" description="Disordered" evidence="8">
    <location>
        <begin position="21"/>
        <end position="58"/>
    </location>
</feature>
<keyword evidence="11" id="KW-1185">Reference proteome</keyword>
<evidence type="ECO:0000256" key="3">
    <source>
        <dbReference type="ARBA" id="ARBA00022737"/>
    </source>
</evidence>
<dbReference type="FunFam" id="3.30.160.60:FF:000452">
    <property type="entry name" value="Transcription factor Ovo-like 2"/>
    <property type="match status" value="1"/>
</dbReference>
<evidence type="ECO:0000256" key="7">
    <source>
        <dbReference type="PROSITE-ProRule" id="PRU00042"/>
    </source>
</evidence>
<dbReference type="SMART" id="SM00355">
    <property type="entry name" value="ZnF_C2H2"/>
    <property type="match status" value="4"/>
</dbReference>
<comment type="subcellular location">
    <subcellularLocation>
        <location evidence="1">Nucleus</location>
    </subcellularLocation>
</comment>
<dbReference type="InterPro" id="IPR036236">
    <property type="entry name" value="Znf_C2H2_sf"/>
</dbReference>
<dbReference type="Pfam" id="PF00096">
    <property type="entry name" value="zf-C2H2"/>
    <property type="match status" value="2"/>
</dbReference>
<evidence type="ECO:0000256" key="1">
    <source>
        <dbReference type="ARBA" id="ARBA00004123"/>
    </source>
</evidence>
<proteinExistence type="predicted"/>
<evidence type="ECO:0000313" key="10">
    <source>
        <dbReference type="EMBL" id="OAF71189.1"/>
    </source>
</evidence>
<reference evidence="10 11" key="1">
    <citation type="submission" date="2016-04" db="EMBL/GenBank/DDBJ databases">
        <title>The genome of Intoshia linei affirms orthonectids as highly simplified spiralians.</title>
        <authorList>
            <person name="Mikhailov K.V."/>
            <person name="Slusarev G.S."/>
            <person name="Nikitin M.A."/>
            <person name="Logacheva M.D."/>
            <person name="Penin A."/>
            <person name="Aleoshin V."/>
            <person name="Panchin Y.V."/>
        </authorList>
    </citation>
    <scope>NUCLEOTIDE SEQUENCE [LARGE SCALE GENOMIC DNA]</scope>
    <source>
        <strain evidence="10">Intl2013</strain>
        <tissue evidence="10">Whole animal</tissue>
    </source>
</reference>
<feature type="compositionally biased region" description="Polar residues" evidence="8">
    <location>
        <begin position="21"/>
        <end position="33"/>
    </location>
</feature>
<dbReference type="PROSITE" id="PS50157">
    <property type="entry name" value="ZINC_FINGER_C2H2_2"/>
    <property type="match status" value="3"/>
</dbReference>
<dbReference type="AlphaFoldDB" id="A0A177BA49"/>